<dbReference type="InterPro" id="IPR036034">
    <property type="entry name" value="PDZ_sf"/>
</dbReference>
<dbReference type="PANTHER" id="PTHR23175:SF23">
    <property type="entry name" value="PDZ DOMAIN-CONTAINING PROTEIN"/>
    <property type="match status" value="1"/>
</dbReference>
<comment type="caution">
    <text evidence="1">The sequence shown here is derived from an EMBL/GenBank/DDBJ whole genome shotgun (WGS) entry which is preliminary data.</text>
</comment>
<dbReference type="Gene3D" id="2.30.42.10">
    <property type="match status" value="1"/>
</dbReference>
<name>A0ABV0S8B6_9TELE</name>
<keyword evidence="2" id="KW-1185">Reference proteome</keyword>
<feature type="non-terminal residue" evidence="1">
    <location>
        <position position="1"/>
    </location>
</feature>
<proteinExistence type="predicted"/>
<accession>A0ABV0S8B6</accession>
<dbReference type="Proteomes" id="UP001434883">
    <property type="component" value="Unassembled WGS sequence"/>
</dbReference>
<sequence length="84" mass="9315">HLPLAILPNSIFMTFPQDEENGNLPGKGKDYELDPGLETQHCMDRRSVECQRPCLEPMDTIFVKSVKENGPAQQAGLCTGKINT</sequence>
<gene>
    <name evidence="1" type="ORF">XENOCAPTIV_022642</name>
</gene>
<dbReference type="SUPFAM" id="SSF50156">
    <property type="entry name" value="PDZ domain-like"/>
    <property type="match status" value="1"/>
</dbReference>
<dbReference type="PANTHER" id="PTHR23175">
    <property type="entry name" value="PDZ DOMAIN-CONTAINING PROTEIN"/>
    <property type="match status" value="1"/>
</dbReference>
<dbReference type="EMBL" id="JAHRIN010072292">
    <property type="protein sequence ID" value="MEQ2216805.1"/>
    <property type="molecule type" value="Genomic_DNA"/>
</dbReference>
<evidence type="ECO:0000313" key="2">
    <source>
        <dbReference type="Proteomes" id="UP001434883"/>
    </source>
</evidence>
<organism evidence="1 2">
    <name type="scientific">Xenoophorus captivus</name>
    <dbReference type="NCBI Taxonomy" id="1517983"/>
    <lineage>
        <taxon>Eukaryota</taxon>
        <taxon>Metazoa</taxon>
        <taxon>Chordata</taxon>
        <taxon>Craniata</taxon>
        <taxon>Vertebrata</taxon>
        <taxon>Euteleostomi</taxon>
        <taxon>Actinopterygii</taxon>
        <taxon>Neopterygii</taxon>
        <taxon>Teleostei</taxon>
        <taxon>Neoteleostei</taxon>
        <taxon>Acanthomorphata</taxon>
        <taxon>Ovalentaria</taxon>
        <taxon>Atherinomorphae</taxon>
        <taxon>Cyprinodontiformes</taxon>
        <taxon>Goodeidae</taxon>
        <taxon>Xenoophorus</taxon>
    </lineage>
</organism>
<reference evidence="1 2" key="1">
    <citation type="submission" date="2021-06" db="EMBL/GenBank/DDBJ databases">
        <authorList>
            <person name="Palmer J.M."/>
        </authorList>
    </citation>
    <scope>NUCLEOTIDE SEQUENCE [LARGE SCALE GENOMIC DNA]</scope>
    <source>
        <strain evidence="1 2">XC_2019</strain>
        <tissue evidence="1">Muscle</tissue>
    </source>
</reference>
<evidence type="ECO:0000313" key="1">
    <source>
        <dbReference type="EMBL" id="MEQ2216805.1"/>
    </source>
</evidence>
<protein>
    <submittedName>
        <fullName evidence="1">Uncharacterized protein</fullName>
    </submittedName>
</protein>